<dbReference type="EMBL" id="KV424129">
    <property type="protein sequence ID" value="KZT51029.1"/>
    <property type="molecule type" value="Genomic_DNA"/>
</dbReference>
<keyword evidence="2" id="KW-1185">Reference proteome</keyword>
<name>A0A165CM34_9BASI</name>
<dbReference type="AlphaFoldDB" id="A0A165CM34"/>
<reference evidence="1 2" key="1">
    <citation type="journal article" date="2016" name="Mol. Biol. Evol.">
        <title>Comparative Genomics of Early-Diverging Mushroom-Forming Fungi Provides Insights into the Origins of Lignocellulose Decay Capabilities.</title>
        <authorList>
            <person name="Nagy L.G."/>
            <person name="Riley R."/>
            <person name="Tritt A."/>
            <person name="Adam C."/>
            <person name="Daum C."/>
            <person name="Floudas D."/>
            <person name="Sun H."/>
            <person name="Yadav J.S."/>
            <person name="Pangilinan J."/>
            <person name="Larsson K.H."/>
            <person name="Matsuura K."/>
            <person name="Barry K."/>
            <person name="Labutti K."/>
            <person name="Kuo R."/>
            <person name="Ohm R.A."/>
            <person name="Bhattacharya S.S."/>
            <person name="Shirouzu T."/>
            <person name="Yoshinaga Y."/>
            <person name="Martin F.M."/>
            <person name="Grigoriev I.V."/>
            <person name="Hibbett D.S."/>
        </authorList>
    </citation>
    <scope>NUCLEOTIDE SEQUENCE [LARGE SCALE GENOMIC DNA]</scope>
    <source>
        <strain evidence="1 2">HHB12733</strain>
    </source>
</reference>
<evidence type="ECO:0000313" key="1">
    <source>
        <dbReference type="EMBL" id="KZT51029.1"/>
    </source>
</evidence>
<gene>
    <name evidence="1" type="ORF">CALCODRAFT_504016</name>
</gene>
<dbReference type="Proteomes" id="UP000076842">
    <property type="component" value="Unassembled WGS sequence"/>
</dbReference>
<sequence>MSASKSPMPSVPFGNITSHLPTYEDVMARGADRAMPSSSGLPGYNIPIQYPTPCQPQYYAPPPYPPQGYAPQPYPAAPQPYPYMASPARPNIPAFGGLLAREDNRHARRDLKRLGKMERRELKREEKVLKWENKLERRAMKDGLWMGPAPSF</sequence>
<proteinExistence type="predicted"/>
<accession>A0A165CM34</accession>
<protein>
    <submittedName>
        <fullName evidence="1">Uncharacterized protein</fullName>
    </submittedName>
</protein>
<evidence type="ECO:0000313" key="2">
    <source>
        <dbReference type="Proteomes" id="UP000076842"/>
    </source>
</evidence>
<organism evidence="1 2">
    <name type="scientific">Calocera cornea HHB12733</name>
    <dbReference type="NCBI Taxonomy" id="1353952"/>
    <lineage>
        <taxon>Eukaryota</taxon>
        <taxon>Fungi</taxon>
        <taxon>Dikarya</taxon>
        <taxon>Basidiomycota</taxon>
        <taxon>Agaricomycotina</taxon>
        <taxon>Dacrymycetes</taxon>
        <taxon>Dacrymycetales</taxon>
        <taxon>Dacrymycetaceae</taxon>
        <taxon>Calocera</taxon>
    </lineage>
</organism>
<dbReference type="InParanoid" id="A0A165CM34"/>